<dbReference type="AlphaFoldDB" id="A0A9P0JQP0"/>
<dbReference type="Pfam" id="PF00085">
    <property type="entry name" value="Thioredoxin"/>
    <property type="match status" value="1"/>
</dbReference>
<dbReference type="SUPFAM" id="SSF52833">
    <property type="entry name" value="Thioredoxin-like"/>
    <property type="match status" value="2"/>
</dbReference>
<evidence type="ECO:0000256" key="4">
    <source>
        <dbReference type="ARBA" id="ARBA00023136"/>
    </source>
</evidence>
<proteinExistence type="predicted"/>
<evidence type="ECO:0000256" key="3">
    <source>
        <dbReference type="ARBA" id="ARBA00022989"/>
    </source>
</evidence>
<evidence type="ECO:0000313" key="9">
    <source>
        <dbReference type="Proteomes" id="UP001152888"/>
    </source>
</evidence>
<evidence type="ECO:0000256" key="2">
    <source>
        <dbReference type="ARBA" id="ARBA00022692"/>
    </source>
</evidence>
<organism evidence="8 9">
    <name type="scientific">Acanthoscelides obtectus</name>
    <name type="common">Bean weevil</name>
    <name type="synonym">Bruchus obtectus</name>
    <dbReference type="NCBI Taxonomy" id="200917"/>
    <lineage>
        <taxon>Eukaryota</taxon>
        <taxon>Metazoa</taxon>
        <taxon>Ecdysozoa</taxon>
        <taxon>Arthropoda</taxon>
        <taxon>Hexapoda</taxon>
        <taxon>Insecta</taxon>
        <taxon>Pterygota</taxon>
        <taxon>Neoptera</taxon>
        <taxon>Endopterygota</taxon>
        <taxon>Coleoptera</taxon>
        <taxon>Polyphaga</taxon>
        <taxon>Cucujiformia</taxon>
        <taxon>Chrysomeloidea</taxon>
        <taxon>Chrysomelidae</taxon>
        <taxon>Bruchinae</taxon>
        <taxon>Bruchini</taxon>
        <taxon>Acanthoscelides</taxon>
    </lineage>
</organism>
<dbReference type="InterPro" id="IPR052250">
    <property type="entry name" value="PDI_TMX3"/>
</dbReference>
<dbReference type="Pfam" id="PF13848">
    <property type="entry name" value="Thioredoxin_6"/>
    <property type="match status" value="1"/>
</dbReference>
<dbReference type="Gene3D" id="3.40.30.10">
    <property type="entry name" value="Glutaredoxin"/>
    <property type="match status" value="3"/>
</dbReference>
<evidence type="ECO:0000313" key="8">
    <source>
        <dbReference type="EMBL" id="CAH1955898.1"/>
    </source>
</evidence>
<dbReference type="OrthoDB" id="74910at2759"/>
<evidence type="ECO:0000259" key="7">
    <source>
        <dbReference type="PROSITE" id="PS51352"/>
    </source>
</evidence>
<name>A0A9P0JQP0_ACAOB</name>
<keyword evidence="3" id="KW-1133">Transmembrane helix</keyword>
<evidence type="ECO:0000256" key="5">
    <source>
        <dbReference type="ARBA" id="ARBA00045246"/>
    </source>
</evidence>
<dbReference type="InterPro" id="IPR036249">
    <property type="entry name" value="Thioredoxin-like_sf"/>
</dbReference>
<dbReference type="EMBL" id="CAKOFQ010006663">
    <property type="protein sequence ID" value="CAH1955898.1"/>
    <property type="molecule type" value="Genomic_DNA"/>
</dbReference>
<sequence length="445" mass="51379">MIWSLPFLFLGLCMRTHSYEVLDLYQNFPEIRKNGGFWLVKFYAPWCGHCKRLEPVWNEVGEALSKSNIYVRKIDCSRFSSVANEFGIRGYPTIKLLVNFDSVLDMFLKPFFIHSITSNAAFTFTGDRSKDEIINFAVRMAGPAIQEIVDPEILPKFLAVNKLFFMYIGDQKGPLWNSYKEVAKKMQPHGYFYSVNENLVKSHINVSDVPSILVYKDSKPLFFSGENLEKKKQVNASLFKWVNEERYPTFTKVTIGNINEIMHIKSIVLAIVDEKQLQNIGSEMEGIKNLLEDFAKEFRNKYHKYYQFGWIGSPDLANSIAMQTLPLPYIMVLNSSTYEYYVPEEDISDIDSRKIDAFLEKILSHSIPSYGGNSFFTRIRRGIFDAYVAFSEIWSTNPILGMVLFGLPMTVLSFVIYTICCVDFDAGEQEEEEDDDDEDDHDKKD</sequence>
<dbReference type="Proteomes" id="UP001152888">
    <property type="component" value="Unassembled WGS sequence"/>
</dbReference>
<dbReference type="PANTHER" id="PTHR46426">
    <property type="entry name" value="PROTEIN DISULFIDE-ISOMERASE TMX3"/>
    <property type="match status" value="1"/>
</dbReference>
<dbReference type="PROSITE" id="PS51352">
    <property type="entry name" value="THIOREDOXIN_2"/>
    <property type="match status" value="1"/>
</dbReference>
<keyword evidence="6" id="KW-0732">Signal</keyword>
<feature type="chain" id="PRO_5040324716" description="Thioredoxin domain-containing protein" evidence="6">
    <location>
        <begin position="19"/>
        <end position="445"/>
    </location>
</feature>
<comment type="function">
    <text evidence="5">Probable disulfide isomerase, which participates in the folding of proteins containing disulfide bonds. May act as a dithiol oxidase. Acts as a regulator of endoplasmic reticulum-mitochondria contact sites via its ability to regulate redox signals.</text>
</comment>
<accession>A0A9P0JQP0</accession>
<feature type="domain" description="Thioredoxin" evidence="7">
    <location>
        <begin position="1"/>
        <end position="142"/>
    </location>
</feature>
<keyword evidence="2" id="KW-0812">Transmembrane</keyword>
<reference evidence="8" key="1">
    <citation type="submission" date="2022-03" db="EMBL/GenBank/DDBJ databases">
        <authorList>
            <person name="Sayadi A."/>
        </authorList>
    </citation>
    <scope>NUCLEOTIDE SEQUENCE</scope>
</reference>
<dbReference type="PANTHER" id="PTHR46426:SF1">
    <property type="entry name" value="PROTEIN DISULFIDE-ISOMERASE TMX3"/>
    <property type="match status" value="1"/>
</dbReference>
<dbReference type="PRINTS" id="PR00421">
    <property type="entry name" value="THIOREDOXIN"/>
</dbReference>
<dbReference type="InterPro" id="IPR017937">
    <property type="entry name" value="Thioredoxin_CS"/>
</dbReference>
<keyword evidence="9" id="KW-1185">Reference proteome</keyword>
<comment type="subcellular location">
    <subcellularLocation>
        <location evidence="1">Endoplasmic reticulum membrane</location>
        <topology evidence="1">Single-pass membrane protein</topology>
    </subcellularLocation>
</comment>
<keyword evidence="4" id="KW-0472">Membrane</keyword>
<evidence type="ECO:0000256" key="1">
    <source>
        <dbReference type="ARBA" id="ARBA00004389"/>
    </source>
</evidence>
<comment type="caution">
    <text evidence="8">The sequence shown here is derived from an EMBL/GenBank/DDBJ whole genome shotgun (WGS) entry which is preliminary data.</text>
</comment>
<feature type="signal peptide" evidence="6">
    <location>
        <begin position="1"/>
        <end position="18"/>
    </location>
</feature>
<protein>
    <recommendedName>
        <fullName evidence="7">Thioredoxin domain-containing protein</fullName>
    </recommendedName>
</protein>
<dbReference type="GO" id="GO:0005789">
    <property type="term" value="C:endoplasmic reticulum membrane"/>
    <property type="evidence" value="ECO:0007669"/>
    <property type="project" value="UniProtKB-SubCell"/>
</dbReference>
<dbReference type="InterPro" id="IPR013766">
    <property type="entry name" value="Thioredoxin_domain"/>
</dbReference>
<evidence type="ECO:0000256" key="6">
    <source>
        <dbReference type="SAM" id="SignalP"/>
    </source>
</evidence>
<gene>
    <name evidence="8" type="ORF">ACAOBT_LOCUS1314</name>
</gene>
<dbReference type="PROSITE" id="PS00194">
    <property type="entry name" value="THIOREDOXIN_1"/>
    <property type="match status" value="1"/>
</dbReference>